<dbReference type="PANTHER" id="PTHR23320">
    <property type="entry name" value="MEMBRANE-SPANNING 4-DOMAINS SUBFAMILY A MS4A -RELATED"/>
    <property type="match status" value="1"/>
</dbReference>
<evidence type="ECO:0000256" key="1">
    <source>
        <dbReference type="SAM" id="MobiDB-lite"/>
    </source>
</evidence>
<gene>
    <name evidence="3" type="ORF">BV898_00271</name>
</gene>
<keyword evidence="2" id="KW-1133">Transmembrane helix</keyword>
<dbReference type="InterPro" id="IPR030417">
    <property type="entry name" value="MS4A"/>
</dbReference>
<dbReference type="Proteomes" id="UP000192578">
    <property type="component" value="Unassembled WGS sequence"/>
</dbReference>
<accession>A0A1W0XF86</accession>
<evidence type="ECO:0000256" key="2">
    <source>
        <dbReference type="SAM" id="Phobius"/>
    </source>
</evidence>
<evidence type="ECO:0000313" key="3">
    <source>
        <dbReference type="EMBL" id="OQV26149.1"/>
    </source>
</evidence>
<keyword evidence="2" id="KW-0472">Membrane</keyword>
<feature type="transmembrane region" description="Helical" evidence="2">
    <location>
        <begin position="94"/>
        <end position="115"/>
    </location>
</feature>
<feature type="region of interest" description="Disordered" evidence="1">
    <location>
        <begin position="143"/>
        <end position="184"/>
    </location>
</feature>
<feature type="transmembrane region" description="Helical" evidence="2">
    <location>
        <begin position="20"/>
        <end position="41"/>
    </location>
</feature>
<dbReference type="PANTHER" id="PTHR23320:SF158">
    <property type="entry name" value="CREB-BINDING PROTEIN-LIKE ISOFORM X1"/>
    <property type="match status" value="1"/>
</dbReference>
<proteinExistence type="predicted"/>
<organism evidence="3 4">
    <name type="scientific">Hypsibius exemplaris</name>
    <name type="common">Freshwater tardigrade</name>
    <dbReference type="NCBI Taxonomy" id="2072580"/>
    <lineage>
        <taxon>Eukaryota</taxon>
        <taxon>Metazoa</taxon>
        <taxon>Ecdysozoa</taxon>
        <taxon>Tardigrada</taxon>
        <taxon>Eutardigrada</taxon>
        <taxon>Parachela</taxon>
        <taxon>Hypsibioidea</taxon>
        <taxon>Hypsibiidae</taxon>
        <taxon>Hypsibius</taxon>
    </lineage>
</organism>
<name>A0A1W0XF86_HYPEX</name>
<keyword evidence="4" id="KW-1185">Reference proteome</keyword>
<evidence type="ECO:0000313" key="4">
    <source>
        <dbReference type="Proteomes" id="UP000192578"/>
    </source>
</evidence>
<keyword evidence="2" id="KW-0812">Transmembrane</keyword>
<dbReference type="EMBL" id="MTYJ01000001">
    <property type="protein sequence ID" value="OQV26149.1"/>
    <property type="molecule type" value="Genomic_DNA"/>
</dbReference>
<comment type="caution">
    <text evidence="3">The sequence shown here is derived from an EMBL/GenBank/DDBJ whole genome shotgun (WGS) entry which is preliminary data.</text>
</comment>
<reference evidence="4" key="1">
    <citation type="submission" date="2017-01" db="EMBL/GenBank/DDBJ databases">
        <title>Comparative genomics of anhydrobiosis in the tardigrade Hypsibius dujardini.</title>
        <authorList>
            <person name="Yoshida Y."/>
            <person name="Koutsovoulos G."/>
            <person name="Laetsch D."/>
            <person name="Stevens L."/>
            <person name="Kumar S."/>
            <person name="Horikawa D."/>
            <person name="Ishino K."/>
            <person name="Komine S."/>
            <person name="Tomita M."/>
            <person name="Blaxter M."/>
            <person name="Arakawa K."/>
        </authorList>
    </citation>
    <scope>NUCLEOTIDE SEQUENCE [LARGE SCALE GENOMIC DNA]</scope>
    <source>
        <strain evidence="4">Z151</strain>
    </source>
</reference>
<protein>
    <submittedName>
        <fullName evidence="3">Uncharacterized protein</fullName>
    </submittedName>
</protein>
<dbReference type="AlphaFoldDB" id="A0A1W0XF86"/>
<feature type="transmembrane region" description="Helical" evidence="2">
    <location>
        <begin position="53"/>
        <end position="82"/>
    </location>
</feature>
<sequence>MPGGPGGWCYRLYCEWMTLIGAGLWDGAFFIAAGIVGCIATRPNPRNDSRKGLFIDFLVMSILSAVLNGALPIVGAIIFFGTQFDNLPLRVSSLLVYASQLVFFIITASFGCCNVSGGGRSQQQPFHGTVVYQVQGGGEGLQQQPQIRYYNGPSPPPQQQQQQLQRQPYPPRPAPQFQPRMPSR</sequence>